<sequence length="120" mass="12855">MAPLVFAPGLVVVLWPVAFALALCALPGAAELCMAPWVSAPGLDVKWPDNLTVCPQPEIEKMGWPVGQIDDPIKEKSRKNSNCFKDADAICTPTPTPTFSSDYTSPLHPVLDCHSPSSSH</sequence>
<feature type="chain" id="PRO_5040109332" evidence="1">
    <location>
        <begin position="23"/>
        <end position="120"/>
    </location>
</feature>
<dbReference type="EMBL" id="CADEAL010001350">
    <property type="protein sequence ID" value="CAB1431579.1"/>
    <property type="molecule type" value="Genomic_DNA"/>
</dbReference>
<reference evidence="2" key="1">
    <citation type="submission" date="2020-03" db="EMBL/GenBank/DDBJ databases">
        <authorList>
            <person name="Weist P."/>
        </authorList>
    </citation>
    <scope>NUCLEOTIDE SEQUENCE</scope>
</reference>
<organism evidence="2 3">
    <name type="scientific">Pleuronectes platessa</name>
    <name type="common">European plaice</name>
    <dbReference type="NCBI Taxonomy" id="8262"/>
    <lineage>
        <taxon>Eukaryota</taxon>
        <taxon>Metazoa</taxon>
        <taxon>Chordata</taxon>
        <taxon>Craniata</taxon>
        <taxon>Vertebrata</taxon>
        <taxon>Euteleostomi</taxon>
        <taxon>Actinopterygii</taxon>
        <taxon>Neopterygii</taxon>
        <taxon>Teleostei</taxon>
        <taxon>Neoteleostei</taxon>
        <taxon>Acanthomorphata</taxon>
        <taxon>Carangaria</taxon>
        <taxon>Pleuronectiformes</taxon>
        <taxon>Pleuronectoidei</taxon>
        <taxon>Pleuronectidae</taxon>
        <taxon>Pleuronectes</taxon>
    </lineage>
</organism>
<evidence type="ECO:0000256" key="1">
    <source>
        <dbReference type="SAM" id="SignalP"/>
    </source>
</evidence>
<accession>A0A9N7UJW1</accession>
<dbReference type="AlphaFoldDB" id="A0A9N7UJW1"/>
<evidence type="ECO:0000313" key="2">
    <source>
        <dbReference type="EMBL" id="CAB1431579.1"/>
    </source>
</evidence>
<dbReference type="Proteomes" id="UP001153269">
    <property type="component" value="Unassembled WGS sequence"/>
</dbReference>
<keyword evidence="3" id="KW-1185">Reference proteome</keyword>
<feature type="signal peptide" evidence="1">
    <location>
        <begin position="1"/>
        <end position="22"/>
    </location>
</feature>
<keyword evidence="1" id="KW-0732">Signal</keyword>
<protein>
    <submittedName>
        <fullName evidence="2">Uncharacterized protein</fullName>
    </submittedName>
</protein>
<proteinExistence type="predicted"/>
<evidence type="ECO:0000313" key="3">
    <source>
        <dbReference type="Proteomes" id="UP001153269"/>
    </source>
</evidence>
<name>A0A9N7UJW1_PLEPL</name>
<gene>
    <name evidence="2" type="ORF">PLEPLA_LOCUS19636</name>
</gene>
<comment type="caution">
    <text evidence="2">The sequence shown here is derived from an EMBL/GenBank/DDBJ whole genome shotgun (WGS) entry which is preliminary data.</text>
</comment>